<protein>
    <recommendedName>
        <fullName evidence="2">[histone H3]-lysine(4) N-trimethyltransferase</fullName>
        <ecNumber evidence="2">2.1.1.354</ecNumber>
    </recommendedName>
</protein>
<dbReference type="InterPro" id="IPR035445">
    <property type="entry name" value="GYF-like_dom_sf"/>
</dbReference>
<comment type="catalytic activity">
    <reaction evidence="8">
        <text>L-lysyl(4)-[histone H3] + 3 S-adenosyl-L-methionine = N(6),N(6),N(6)-trimethyl-L-lysyl(4)-[histone H3] + 3 S-adenosyl-L-homocysteine + 3 H(+)</text>
        <dbReference type="Rhea" id="RHEA:60260"/>
        <dbReference type="Rhea" id="RHEA-COMP:15537"/>
        <dbReference type="Rhea" id="RHEA-COMP:15547"/>
        <dbReference type="ChEBI" id="CHEBI:15378"/>
        <dbReference type="ChEBI" id="CHEBI:29969"/>
        <dbReference type="ChEBI" id="CHEBI:57856"/>
        <dbReference type="ChEBI" id="CHEBI:59789"/>
        <dbReference type="ChEBI" id="CHEBI:61961"/>
        <dbReference type="EC" id="2.1.1.354"/>
    </reaction>
</comment>
<evidence type="ECO:0000256" key="6">
    <source>
        <dbReference type="ARBA" id="ARBA00022853"/>
    </source>
</evidence>
<feature type="region of interest" description="Disordered" evidence="9">
    <location>
        <begin position="791"/>
        <end position="834"/>
    </location>
</feature>
<dbReference type="InterPro" id="IPR044570">
    <property type="entry name" value="Set1-like"/>
</dbReference>
<dbReference type="PANTHER" id="PTHR45814">
    <property type="entry name" value="HISTONE-LYSINE N-METHYLTRANSFERASE SETD1"/>
    <property type="match status" value="1"/>
</dbReference>
<evidence type="ECO:0000313" key="12">
    <source>
        <dbReference type="Proteomes" id="UP001634007"/>
    </source>
</evidence>
<dbReference type="SUPFAM" id="SSF55277">
    <property type="entry name" value="GYF domain"/>
    <property type="match status" value="1"/>
</dbReference>
<evidence type="ECO:0000313" key="11">
    <source>
        <dbReference type="EMBL" id="KAL3734499.1"/>
    </source>
</evidence>
<dbReference type="Pfam" id="PF00856">
    <property type="entry name" value="SET"/>
    <property type="match status" value="1"/>
</dbReference>
<keyword evidence="6" id="KW-0156">Chromatin regulator</keyword>
<sequence length="1205" mass="133348">MVSLRALSDGESGGFSLPHRKRLRVLNSERGYVDSHVCMGGYGGPVSPGEHATEGRHLFRGCSSSIHGTSSCCDMEEEIGANSATESTLQSNSKSDETLASCNTGVASYTNKSHVVHAQNAFVSGWMYMNEQGQMCGPYIQQQLFEGLSTGFLPEELPVYPVLNGSLISPVPLKYFKQFPVHIATGFVYLSTNPCTTMLPNSVTSSTKGSLIHEQEGFSGYGNLSFQVQSQISIGHGSSSSQVVANSGIAAPAASFLEMDREAPCWLLEDDGGRKHGPHRLSELYAWYFHGYLQGSSMVYHINNKFKCSLLSIIDAWKAEGHSGDNSSNAQVDESNSALSFASDISGAFSLQLHGGVMKSVRRVLLDEIISNIIADTANMKKMQRNLKLESSNQAKGTHLLDVEEPEIVNQSICSMEPVCGLGVCGNISHRKCTEDPAQSPARDCELHAFGIISDRSCIAEVPAHSPRVYKSVGGIENFNASCSVVCGMLFKYCMEVAWNGIFYDTIADYATAWRRQKLWFGQPRLTFPSSEGEELMTVNQSLSESPAMERDADCPPGFESVNIDTDGGAFLVLSALRGESSSEHRSSVESINCIRERVERELHVDAKNSLVEYARYFIEEEVSKLVRLSENDPFYEENFETLSQLHHESSSSDLPTDSRSDNVLMTAESSQTPVEAVTSFPETSMDNVSRILGCIFTELCTGLGNVIVGQETDEPPPPGLDGSIKSSFPSGLRKFQPVQSKECMPPRAEYTSMAMCRQKLYDEVLGEWKLLFRGSLQQFVISWHDSKNRRFDKDKSSNVHRERAKDESAVVKSEDGSKSLQHGQYTYSRKKNQVRKRVSLSSQSVTISGAGSMNLRAEKLREEEFSKDTAHVKTTAVVPKKRRLTKGQTESSACSRSFQATLKRGLPSKSTPEKTSRFKKVKASVTFKEGEASECAIKPKKTEVVNQPQELEDRADKNINGLRTKRVASANYSKNMQKVKVSSKIKKKQVIDHCLPHPEEVLVPNGVSKKAQRRQDGSQKSKSSKSKTCKPCPISDGCARSSINGWEWHKWSMKASPAEKARSRGVRHIHSKKTGSQINTFQWSNGKGISARTNRVKMRNLLAAAEGADLLKASQLKARKKRLSFQRSRIHDWGLIAQEPIEAEDFVIEYVGELIRPQVSDIRERHYEKMGIGSSYLFRLDDGYVVDATKRGGIARFINHSCEV</sequence>
<dbReference type="SUPFAM" id="SSF82199">
    <property type="entry name" value="SET domain"/>
    <property type="match status" value="1"/>
</dbReference>
<dbReference type="PANTHER" id="PTHR45814:SF2">
    <property type="entry name" value="HISTONE-LYSINE N-METHYLTRANSFERASE SETD1"/>
    <property type="match status" value="1"/>
</dbReference>
<evidence type="ECO:0000259" key="10">
    <source>
        <dbReference type="PROSITE" id="PS50280"/>
    </source>
</evidence>
<dbReference type="GO" id="GO:0005634">
    <property type="term" value="C:nucleus"/>
    <property type="evidence" value="ECO:0007669"/>
    <property type="project" value="UniProtKB-SubCell"/>
</dbReference>
<evidence type="ECO:0000256" key="9">
    <source>
        <dbReference type="SAM" id="MobiDB-lite"/>
    </source>
</evidence>
<dbReference type="GO" id="GO:0140999">
    <property type="term" value="F:histone H3K4 trimethyltransferase activity"/>
    <property type="evidence" value="ECO:0007669"/>
    <property type="project" value="UniProtKB-EC"/>
</dbReference>
<evidence type="ECO:0000256" key="3">
    <source>
        <dbReference type="ARBA" id="ARBA00022603"/>
    </source>
</evidence>
<evidence type="ECO:0000256" key="1">
    <source>
        <dbReference type="ARBA" id="ARBA00004123"/>
    </source>
</evidence>
<feature type="compositionally biased region" description="Polar residues" evidence="9">
    <location>
        <begin position="819"/>
        <end position="828"/>
    </location>
</feature>
<keyword evidence="12" id="KW-1185">Reference proteome</keyword>
<feature type="domain" description="SET" evidence="10">
    <location>
        <begin position="1122"/>
        <end position="1205"/>
    </location>
</feature>
<dbReference type="InterPro" id="IPR001214">
    <property type="entry name" value="SET_dom"/>
</dbReference>
<dbReference type="PROSITE" id="PS50280">
    <property type="entry name" value="SET"/>
    <property type="match status" value="1"/>
</dbReference>
<accession>A0ABD3K7D6</accession>
<comment type="subcellular location">
    <subcellularLocation>
        <location evidence="1">Nucleus</location>
    </subcellularLocation>
</comment>
<keyword evidence="4" id="KW-0808">Transferase</keyword>
<keyword evidence="5" id="KW-0949">S-adenosyl-L-methionine</keyword>
<feature type="region of interest" description="Disordered" evidence="9">
    <location>
        <begin position="1005"/>
        <end position="1032"/>
    </location>
</feature>
<keyword evidence="7" id="KW-0539">Nucleus</keyword>
<comment type="caution">
    <text evidence="11">The sequence shown here is derived from an EMBL/GenBank/DDBJ whole genome shotgun (WGS) entry which is preliminary data.</text>
</comment>
<name>A0ABD3K7D6_EUCGL</name>
<evidence type="ECO:0000256" key="2">
    <source>
        <dbReference type="ARBA" id="ARBA00012182"/>
    </source>
</evidence>
<feature type="compositionally biased region" description="Basic and acidic residues" evidence="9">
    <location>
        <begin position="791"/>
        <end position="818"/>
    </location>
</feature>
<proteinExistence type="predicted"/>
<dbReference type="EMBL" id="JBJKBG010000006">
    <property type="protein sequence ID" value="KAL3734499.1"/>
    <property type="molecule type" value="Genomic_DNA"/>
</dbReference>
<dbReference type="GO" id="GO:0032259">
    <property type="term" value="P:methylation"/>
    <property type="evidence" value="ECO:0007669"/>
    <property type="project" value="UniProtKB-KW"/>
</dbReference>
<dbReference type="EC" id="2.1.1.354" evidence="2"/>
<gene>
    <name evidence="11" type="ORF">ACJRO7_023796</name>
</gene>
<evidence type="ECO:0000256" key="7">
    <source>
        <dbReference type="ARBA" id="ARBA00023242"/>
    </source>
</evidence>
<keyword evidence="3" id="KW-0489">Methyltransferase</keyword>
<evidence type="ECO:0000256" key="4">
    <source>
        <dbReference type="ARBA" id="ARBA00022679"/>
    </source>
</evidence>
<dbReference type="AlphaFoldDB" id="A0ABD3K7D6"/>
<organism evidence="11 12">
    <name type="scientific">Eucalyptus globulus</name>
    <name type="common">Tasmanian blue gum</name>
    <dbReference type="NCBI Taxonomy" id="34317"/>
    <lineage>
        <taxon>Eukaryota</taxon>
        <taxon>Viridiplantae</taxon>
        <taxon>Streptophyta</taxon>
        <taxon>Embryophyta</taxon>
        <taxon>Tracheophyta</taxon>
        <taxon>Spermatophyta</taxon>
        <taxon>Magnoliopsida</taxon>
        <taxon>eudicotyledons</taxon>
        <taxon>Gunneridae</taxon>
        <taxon>Pentapetalae</taxon>
        <taxon>rosids</taxon>
        <taxon>malvids</taxon>
        <taxon>Myrtales</taxon>
        <taxon>Myrtaceae</taxon>
        <taxon>Myrtoideae</taxon>
        <taxon>Eucalypteae</taxon>
        <taxon>Eucalyptus</taxon>
    </lineage>
</organism>
<dbReference type="Proteomes" id="UP001634007">
    <property type="component" value="Unassembled WGS sequence"/>
</dbReference>
<reference evidence="11 12" key="1">
    <citation type="submission" date="2024-11" db="EMBL/GenBank/DDBJ databases">
        <title>Chromosome-level genome assembly of Eucalyptus globulus Labill. provides insights into its genome evolution.</title>
        <authorList>
            <person name="Li X."/>
        </authorList>
    </citation>
    <scope>NUCLEOTIDE SEQUENCE [LARGE SCALE GENOMIC DNA]</scope>
    <source>
        <strain evidence="11">CL2024</strain>
        <tissue evidence="11">Fresh tender leaves</tissue>
    </source>
</reference>
<dbReference type="InterPro" id="IPR046341">
    <property type="entry name" value="SET_dom_sf"/>
</dbReference>
<evidence type="ECO:0000256" key="8">
    <source>
        <dbReference type="ARBA" id="ARBA00047571"/>
    </source>
</evidence>
<dbReference type="Gene3D" id="3.30.1490.40">
    <property type="match status" value="2"/>
</dbReference>
<evidence type="ECO:0000256" key="5">
    <source>
        <dbReference type="ARBA" id="ARBA00022691"/>
    </source>
</evidence>
<dbReference type="Gene3D" id="2.170.270.10">
    <property type="entry name" value="SET domain"/>
    <property type="match status" value="1"/>
</dbReference>